<dbReference type="GeneID" id="19878223"/>
<feature type="transmembrane region" description="Helical" evidence="15">
    <location>
        <begin position="6"/>
        <end position="26"/>
    </location>
</feature>
<evidence type="ECO:0000256" key="3">
    <source>
        <dbReference type="ARBA" id="ARBA00022692"/>
    </source>
</evidence>
<evidence type="ECO:0000256" key="13">
    <source>
        <dbReference type="PIRSR" id="PIRSR627057-1"/>
    </source>
</evidence>
<dbReference type="GO" id="GO:0005637">
    <property type="term" value="C:nuclear inner membrane"/>
    <property type="evidence" value="ECO:0007669"/>
    <property type="project" value="EnsemblFungi"/>
</dbReference>
<dbReference type="Pfam" id="PF16491">
    <property type="entry name" value="Peptidase_M48_N"/>
    <property type="match status" value="1"/>
</dbReference>
<evidence type="ECO:0000256" key="8">
    <source>
        <dbReference type="ARBA" id="ARBA00022989"/>
    </source>
</evidence>
<dbReference type="GO" id="GO:0005789">
    <property type="term" value="C:endoplasmic reticulum membrane"/>
    <property type="evidence" value="ECO:0007669"/>
    <property type="project" value="UniProtKB-SubCell"/>
</dbReference>
<dbReference type="GO" id="GO:0071586">
    <property type="term" value="P:CAAX-box protein processing"/>
    <property type="evidence" value="ECO:0007669"/>
    <property type="project" value="UniProtKB-UniRule"/>
</dbReference>
<dbReference type="Pfam" id="PF01435">
    <property type="entry name" value="Peptidase_M48"/>
    <property type="match status" value="1"/>
</dbReference>
<feature type="domain" description="CAAX prenyl protease 1 N-terminal" evidence="17">
    <location>
        <begin position="28"/>
        <end position="201"/>
    </location>
</feature>
<dbReference type="OMA" id="HWHYSHI"/>
<evidence type="ECO:0000256" key="9">
    <source>
        <dbReference type="ARBA" id="ARBA00023049"/>
    </source>
</evidence>
<evidence type="ECO:0000256" key="4">
    <source>
        <dbReference type="ARBA" id="ARBA00022723"/>
    </source>
</evidence>
<comment type="similarity">
    <text evidence="12 15">Belongs to the peptidase M48A family.</text>
</comment>
<feature type="domain" description="Peptidase M48" evidence="16">
    <location>
        <begin position="205"/>
        <end position="410"/>
    </location>
</feature>
<dbReference type="InterPro" id="IPR001915">
    <property type="entry name" value="Peptidase_M48"/>
</dbReference>
<feature type="active site" evidence="13">
    <location>
        <position position="275"/>
    </location>
</feature>
<evidence type="ECO:0000259" key="16">
    <source>
        <dbReference type="Pfam" id="PF01435"/>
    </source>
</evidence>
<feature type="binding site" evidence="14">
    <location>
        <position position="274"/>
    </location>
    <ligand>
        <name>Zn(2+)</name>
        <dbReference type="ChEBI" id="CHEBI:29105"/>
        <note>catalytic</note>
    </ligand>
</feature>
<evidence type="ECO:0000256" key="6">
    <source>
        <dbReference type="ARBA" id="ARBA00022824"/>
    </source>
</evidence>
<evidence type="ECO:0000313" key="18">
    <source>
        <dbReference type="EMBL" id="ELA48097.1"/>
    </source>
</evidence>
<dbReference type="GO" id="GO:0036503">
    <property type="term" value="P:ERAD pathway"/>
    <property type="evidence" value="ECO:0007669"/>
    <property type="project" value="EnsemblFungi"/>
</dbReference>
<protein>
    <recommendedName>
        <fullName evidence="15">CAAX prenyl protease</fullName>
        <ecNumber evidence="15">3.4.24.84</ecNumber>
    </recommendedName>
</protein>
<dbReference type="GO" id="GO:0007323">
    <property type="term" value="P:peptide pheromone maturation"/>
    <property type="evidence" value="ECO:0007669"/>
    <property type="project" value="EnsemblFungi"/>
</dbReference>
<dbReference type="GO" id="GO:0004222">
    <property type="term" value="F:metalloendopeptidase activity"/>
    <property type="evidence" value="ECO:0007669"/>
    <property type="project" value="UniProtKB-UniRule"/>
</dbReference>
<dbReference type="STRING" id="948595.L2GXK5"/>
<dbReference type="InterPro" id="IPR027057">
    <property type="entry name" value="CAXX_Prtase_1"/>
</dbReference>
<keyword evidence="9 15" id="KW-0482">Metalloprotease</keyword>
<dbReference type="AlphaFoldDB" id="L2GXK5"/>
<dbReference type="InterPro" id="IPR032456">
    <property type="entry name" value="Peptidase_M48_N"/>
</dbReference>
<feature type="active site" description="Proton donor" evidence="13">
    <location>
        <position position="357"/>
    </location>
</feature>
<dbReference type="PANTHER" id="PTHR10120">
    <property type="entry name" value="CAAX PRENYL PROTEASE 1"/>
    <property type="match status" value="1"/>
</dbReference>
<name>L2GXK5_VAVCU</name>
<dbReference type="EC" id="3.4.24.84" evidence="15"/>
<dbReference type="GO" id="GO:0120236">
    <property type="term" value="P:negative regulation of post-translational protein targeting to membrane, translocation"/>
    <property type="evidence" value="ECO:0007669"/>
    <property type="project" value="EnsemblFungi"/>
</dbReference>
<evidence type="ECO:0000256" key="2">
    <source>
        <dbReference type="ARBA" id="ARBA00022670"/>
    </source>
</evidence>
<evidence type="ECO:0000256" key="10">
    <source>
        <dbReference type="ARBA" id="ARBA00023136"/>
    </source>
</evidence>
<accession>L2GXK5</accession>
<feature type="transmembrane region" description="Helical" evidence="15">
    <location>
        <begin position="101"/>
        <end position="126"/>
    </location>
</feature>
<dbReference type="EMBL" id="GL877407">
    <property type="protein sequence ID" value="ELA48097.1"/>
    <property type="molecule type" value="Genomic_DNA"/>
</dbReference>
<evidence type="ECO:0000256" key="12">
    <source>
        <dbReference type="ARBA" id="ARBA00060927"/>
    </source>
</evidence>
<dbReference type="GO" id="GO:0031204">
    <property type="term" value="P:post-translational protein targeting to membrane, translocation"/>
    <property type="evidence" value="ECO:0007669"/>
    <property type="project" value="EnsemblFungi"/>
</dbReference>
<keyword evidence="7 14" id="KW-0862">Zinc</keyword>
<evidence type="ECO:0000256" key="11">
    <source>
        <dbReference type="ARBA" id="ARBA00044456"/>
    </source>
</evidence>
<dbReference type="OrthoDB" id="360839at2759"/>
<dbReference type="Gene3D" id="3.30.2010.10">
    <property type="entry name" value="Metalloproteases ('zincins'), catalytic domain"/>
    <property type="match status" value="1"/>
</dbReference>
<evidence type="ECO:0000256" key="14">
    <source>
        <dbReference type="PIRSR" id="PIRSR627057-2"/>
    </source>
</evidence>
<comment type="subcellular location">
    <subcellularLocation>
        <location evidence="1 15">Endoplasmic reticulum membrane</location>
        <topology evidence="1 15">Multi-pass membrane protein</topology>
    </subcellularLocation>
</comment>
<evidence type="ECO:0000256" key="15">
    <source>
        <dbReference type="RuleBase" id="RU366005"/>
    </source>
</evidence>
<dbReference type="VEuPathDB" id="MicrosporidiaDB:VCUG_00335"/>
<keyword evidence="10 15" id="KW-0472">Membrane</keyword>
<feature type="binding site" evidence="14">
    <location>
        <position position="278"/>
    </location>
    <ligand>
        <name>Zn(2+)</name>
        <dbReference type="ChEBI" id="CHEBI:29105"/>
        <note>catalytic</note>
    </ligand>
</feature>
<keyword evidence="6 15" id="KW-0256">Endoplasmic reticulum</keyword>
<gene>
    <name evidence="18" type="ORF">VCUG_00335</name>
</gene>
<dbReference type="RefSeq" id="XP_008073357.1">
    <property type="nucleotide sequence ID" value="XM_008075166.1"/>
</dbReference>
<evidence type="ECO:0000259" key="17">
    <source>
        <dbReference type="Pfam" id="PF16491"/>
    </source>
</evidence>
<dbReference type="GO" id="GO:0046872">
    <property type="term" value="F:metal ion binding"/>
    <property type="evidence" value="ECO:0007669"/>
    <property type="project" value="UniProtKB-UniRule"/>
</dbReference>
<evidence type="ECO:0000256" key="5">
    <source>
        <dbReference type="ARBA" id="ARBA00022801"/>
    </source>
</evidence>
<keyword evidence="2 15" id="KW-0645">Protease</keyword>
<dbReference type="FunCoup" id="L2GXK5">
    <property type="interactions" value="206"/>
</dbReference>
<dbReference type="Proteomes" id="UP000011081">
    <property type="component" value="Unassembled WGS sequence"/>
</dbReference>
<keyword evidence="3 15" id="KW-0812">Transmembrane</keyword>
<feature type="transmembrane region" description="Helical" evidence="15">
    <location>
        <begin position="58"/>
        <end position="81"/>
    </location>
</feature>
<dbReference type="CDD" id="cd07343">
    <property type="entry name" value="M48A_Zmpste24p_like"/>
    <property type="match status" value="1"/>
</dbReference>
<comment type="catalytic activity">
    <reaction evidence="11 15">
        <text>Hydrolyzes the peptide bond -P2-(S-farnesyl or geranylgeranyl)C-P1'-P2'-P3'-COOH where P1' and P2' are amino acids with aliphatic side chains and P3' is any C-terminal residue.</text>
        <dbReference type="EC" id="3.4.24.84"/>
    </reaction>
</comment>
<reference evidence="19" key="1">
    <citation type="submission" date="2011-03" db="EMBL/GenBank/DDBJ databases">
        <title>The genome sequence of Vavraia culicis strain floridensis.</title>
        <authorList>
            <consortium name="The Broad Institute Genome Sequencing Platform"/>
            <person name="Cuomo C."/>
            <person name="Becnel J."/>
            <person name="Sanscrainte N."/>
            <person name="Young S.K."/>
            <person name="Zeng Q."/>
            <person name="Gargeya S."/>
            <person name="Fitzgerald M."/>
            <person name="Haas B."/>
            <person name="Abouelleil A."/>
            <person name="Alvarado L."/>
            <person name="Arachchi H.M."/>
            <person name="Berlin A."/>
            <person name="Chapman S.B."/>
            <person name="Gearin G."/>
            <person name="Goldberg J."/>
            <person name="Griggs A."/>
            <person name="Gujja S."/>
            <person name="Hansen M."/>
            <person name="Heiman D."/>
            <person name="Howarth C."/>
            <person name="Larimer J."/>
            <person name="Lui A."/>
            <person name="MacDonald P.J.P."/>
            <person name="McCowen C."/>
            <person name="Montmayeur A."/>
            <person name="Murphy C."/>
            <person name="Neiman D."/>
            <person name="Pearson M."/>
            <person name="Priest M."/>
            <person name="Roberts A."/>
            <person name="Saif S."/>
            <person name="Shea T."/>
            <person name="Sisk P."/>
            <person name="Stolte C."/>
            <person name="Sykes S."/>
            <person name="Wortman J."/>
            <person name="Nusbaum C."/>
            <person name="Birren B."/>
        </authorList>
    </citation>
    <scope>NUCLEOTIDE SEQUENCE [LARGE SCALE GENOMIC DNA]</scope>
    <source>
        <strain evidence="19">floridensis</strain>
    </source>
</reference>
<dbReference type="InParanoid" id="L2GXK5"/>
<proteinExistence type="inferred from homology"/>
<sequence>MYQQIIIIGTFANYFISVFLSYRQILALRRGKRNELLVDKIKDGDFEMMKKYNTEKMIFSLFSGTVNFCRLIYFIYFHTIPKFYDYLKKTTGIKSDMMLEVLFMLVFLHFERITDIPLSLFSTFFIEERYGFNKMTFAIFMKDFLKETVILTLILSLLYAGIYKIMNYFDTFFAIIFVFVCIFQIFLVMIYPVVIQPLFNKFKELEDGSLKTAIRDLAKKVGFKCNKILVMDGSMRSNHSNAYFIGLFGERRIVLFDTLIKQATEGEIISILGHEIGHWHHYHIPKMLLLQFSTQFVFFYFLEVALKNKSFETSLFQAENTPLIIKMIYFSFFMGILSPFFTLLSNMYSRYNERQADQFSIRLGLGENLGKGLISIHKENKSNVCPDWMYSTYYHSHPTLVERLEFISEEEKKLKEKEK</sequence>
<comment type="cofactor">
    <cofactor evidence="14 15">
        <name>Zn(2+)</name>
        <dbReference type="ChEBI" id="CHEBI:29105"/>
    </cofactor>
    <text evidence="14 15">Binds 1 zinc ion per subunit.</text>
</comment>
<evidence type="ECO:0000313" key="19">
    <source>
        <dbReference type="Proteomes" id="UP000011081"/>
    </source>
</evidence>
<keyword evidence="5 15" id="KW-0378">Hydrolase</keyword>
<dbReference type="FunFam" id="3.30.2010.10:FF:000002">
    <property type="entry name" value="CAAX prenyl protease"/>
    <property type="match status" value="1"/>
</dbReference>
<evidence type="ECO:0000256" key="7">
    <source>
        <dbReference type="ARBA" id="ARBA00022833"/>
    </source>
</evidence>
<evidence type="ECO:0000256" key="1">
    <source>
        <dbReference type="ARBA" id="ARBA00004477"/>
    </source>
</evidence>
<keyword evidence="19" id="KW-1185">Reference proteome</keyword>
<feature type="transmembrane region" description="Helical" evidence="15">
    <location>
        <begin position="172"/>
        <end position="194"/>
    </location>
</feature>
<feature type="transmembrane region" description="Helical" evidence="15">
    <location>
        <begin position="326"/>
        <end position="344"/>
    </location>
</feature>
<comment type="function">
    <text evidence="15">Proteolytically removes the C-terminal three residues of farnesylated proteins.</text>
</comment>
<keyword evidence="8 15" id="KW-1133">Transmembrane helix</keyword>
<feature type="transmembrane region" description="Helical" evidence="15">
    <location>
        <begin position="147"/>
        <end position="166"/>
    </location>
</feature>
<feature type="transmembrane region" description="Helical" evidence="15">
    <location>
        <begin position="288"/>
        <end position="306"/>
    </location>
</feature>
<feature type="binding site" evidence="14">
    <location>
        <position position="353"/>
    </location>
    <ligand>
        <name>Zn(2+)</name>
        <dbReference type="ChEBI" id="CHEBI:29105"/>
        <note>catalytic</note>
    </ligand>
</feature>
<organism evidence="18 19">
    <name type="scientific">Vavraia culicis (isolate floridensis)</name>
    <name type="common">Microsporidian parasite</name>
    <dbReference type="NCBI Taxonomy" id="948595"/>
    <lineage>
        <taxon>Eukaryota</taxon>
        <taxon>Fungi</taxon>
        <taxon>Fungi incertae sedis</taxon>
        <taxon>Microsporidia</taxon>
        <taxon>Pleistophoridae</taxon>
        <taxon>Vavraia</taxon>
    </lineage>
</organism>
<keyword evidence="4 14" id="KW-0479">Metal-binding</keyword>
<dbReference type="HOGENOM" id="CLU_025947_1_0_1"/>